<dbReference type="Proteomes" id="UP000031036">
    <property type="component" value="Unassembled WGS sequence"/>
</dbReference>
<proteinExistence type="predicted"/>
<feature type="chain" id="PRO_5002078290" evidence="2">
    <location>
        <begin position="20"/>
        <end position="368"/>
    </location>
</feature>
<dbReference type="CDD" id="cd00519">
    <property type="entry name" value="Lipase_3"/>
    <property type="match status" value="1"/>
</dbReference>
<dbReference type="OMA" id="AHYVECL"/>
<dbReference type="InterPro" id="IPR029058">
    <property type="entry name" value="AB_hydrolase_fold"/>
</dbReference>
<evidence type="ECO:0000256" key="1">
    <source>
        <dbReference type="SAM" id="MobiDB-lite"/>
    </source>
</evidence>
<sequence length="368" mass="41402">MKSLIALINFTLLIFTTIGQQRHLTNYDEAEARTLLNLAAGAYSNMPETCVNNTMPSSQQWYIINEENTICDAHENSCAGYTIRSDVMRQYIVVFRGTKTKKQLLFEGWKSIQPGVDFFGVGKVNRYFFRALNTIWPSIEPLLKDPDFRSYTVTFTGHSLGAALASLASMRTVLEELRNSGEVKLITFGQPRVGDRDFAMKHDQLVTYSYRLVHRADIVPHLPACRKNEDDPETKDDVSKPCETDGNGSAYHHGIEIWYPNGMEPGAQYIECLGAPKDEDFNCSDSLKFIVSEYDVYIRDHRYYFGHRVPTYGKLGCVEVTDGEEMAVEESAVSLGEASSSEPKSNSAITKIVNGLTKISHFLGLNRK</sequence>
<evidence type="ECO:0000313" key="4">
    <source>
        <dbReference type="EMBL" id="KHN81003.1"/>
    </source>
</evidence>
<comment type="caution">
    <text evidence="4">The sequence shown here is derived from an EMBL/GenBank/DDBJ whole genome shotgun (WGS) entry which is preliminary data.</text>
</comment>
<keyword evidence="2" id="KW-0732">Signal</keyword>
<evidence type="ECO:0000259" key="3">
    <source>
        <dbReference type="Pfam" id="PF01764"/>
    </source>
</evidence>
<dbReference type="AlphaFoldDB" id="A0A0B2VHJ1"/>
<protein>
    <submittedName>
        <fullName evidence="4">Lipase-like protein</fullName>
    </submittedName>
</protein>
<dbReference type="EMBL" id="JPKZ01001612">
    <property type="protein sequence ID" value="KHN81003.1"/>
    <property type="molecule type" value="Genomic_DNA"/>
</dbReference>
<keyword evidence="5" id="KW-1185">Reference proteome</keyword>
<reference evidence="4 5" key="1">
    <citation type="submission" date="2014-11" db="EMBL/GenBank/DDBJ databases">
        <title>Genetic blueprint of the zoonotic pathogen Toxocara canis.</title>
        <authorList>
            <person name="Zhu X.-Q."/>
            <person name="Korhonen P.K."/>
            <person name="Cai H."/>
            <person name="Young N.D."/>
            <person name="Nejsum P."/>
            <person name="von Samson-Himmelstjerna G."/>
            <person name="Boag P.R."/>
            <person name="Tan P."/>
            <person name="Li Q."/>
            <person name="Min J."/>
            <person name="Yang Y."/>
            <person name="Wang X."/>
            <person name="Fang X."/>
            <person name="Hall R.S."/>
            <person name="Hofmann A."/>
            <person name="Sternberg P.W."/>
            <person name="Jex A.R."/>
            <person name="Gasser R.B."/>
        </authorList>
    </citation>
    <scope>NUCLEOTIDE SEQUENCE [LARGE SCALE GENOMIC DNA]</scope>
    <source>
        <strain evidence="4">PN_DK_2014</strain>
    </source>
</reference>
<dbReference type="Gene3D" id="3.40.50.1820">
    <property type="entry name" value="alpha/beta hydrolase"/>
    <property type="match status" value="1"/>
</dbReference>
<feature type="region of interest" description="Disordered" evidence="1">
    <location>
        <begin position="224"/>
        <end position="245"/>
    </location>
</feature>
<evidence type="ECO:0000313" key="5">
    <source>
        <dbReference type="Proteomes" id="UP000031036"/>
    </source>
</evidence>
<dbReference type="PANTHER" id="PTHR45908">
    <property type="entry name" value="PROTEIN CBG11750-RELATED"/>
    <property type="match status" value="1"/>
</dbReference>
<dbReference type="Pfam" id="PF01764">
    <property type="entry name" value="Lipase_3"/>
    <property type="match status" value="1"/>
</dbReference>
<name>A0A0B2VHJ1_TOXCA</name>
<gene>
    <name evidence="4" type="primary">ZK262.3</name>
    <name evidence="4" type="ORF">Tcan_15614</name>
</gene>
<dbReference type="InterPro" id="IPR002921">
    <property type="entry name" value="Fungal_lipase-type"/>
</dbReference>
<feature type="domain" description="Fungal lipase-type" evidence="3">
    <location>
        <begin position="92"/>
        <end position="226"/>
    </location>
</feature>
<dbReference type="OrthoDB" id="438440at2759"/>
<dbReference type="STRING" id="6265.A0A0B2VHJ1"/>
<organism evidence="4 5">
    <name type="scientific">Toxocara canis</name>
    <name type="common">Canine roundworm</name>
    <dbReference type="NCBI Taxonomy" id="6265"/>
    <lineage>
        <taxon>Eukaryota</taxon>
        <taxon>Metazoa</taxon>
        <taxon>Ecdysozoa</taxon>
        <taxon>Nematoda</taxon>
        <taxon>Chromadorea</taxon>
        <taxon>Rhabditida</taxon>
        <taxon>Spirurina</taxon>
        <taxon>Ascaridomorpha</taxon>
        <taxon>Ascaridoidea</taxon>
        <taxon>Toxocaridae</taxon>
        <taxon>Toxocara</taxon>
    </lineage>
</organism>
<feature type="signal peptide" evidence="2">
    <location>
        <begin position="1"/>
        <end position="19"/>
    </location>
</feature>
<dbReference type="SUPFAM" id="SSF53474">
    <property type="entry name" value="alpha/beta-Hydrolases"/>
    <property type="match status" value="1"/>
</dbReference>
<dbReference type="PANTHER" id="PTHR45908:SF5">
    <property type="entry name" value="FUNGAL LIPASE-LIKE DOMAIN-CONTAINING PROTEIN"/>
    <property type="match status" value="1"/>
</dbReference>
<evidence type="ECO:0000256" key="2">
    <source>
        <dbReference type="SAM" id="SignalP"/>
    </source>
</evidence>
<accession>A0A0B2VHJ1</accession>
<dbReference type="GO" id="GO:0006629">
    <property type="term" value="P:lipid metabolic process"/>
    <property type="evidence" value="ECO:0007669"/>
    <property type="project" value="InterPro"/>
</dbReference>